<dbReference type="InterPro" id="IPR037925">
    <property type="entry name" value="FlgE/F/G-like"/>
</dbReference>
<reference evidence="9" key="1">
    <citation type="submission" date="2016-10" db="EMBL/GenBank/DDBJ databases">
        <authorList>
            <person name="Varghese N."/>
            <person name="Submissions S."/>
        </authorList>
    </citation>
    <scope>NUCLEOTIDE SEQUENCE [LARGE SCALE GENOMIC DNA]</scope>
    <source>
        <strain evidence="9">DSM 3384</strain>
    </source>
</reference>
<sequence length="230" mass="25413">MILEMTRPVQGGLRQERKLETVSNNLANADTTGFKKDSISFDAQFKAQLNKDFSQGAIQTTGNPLDMALSGPGFFKIETSEGIKYTRNGNFSLDINGTLVDQNGNPVMGQGGAIAIDTANVEQNLSVNQNGEILLSGEVVDTLDIVTFKELNKLEREGQNFLFYTGETTDEIQAQGAVVQHKALEKANVAVVEEMVRMIDYHRMFETFTKSMMTFDEIDSKAINEVGKLR</sequence>
<dbReference type="InterPro" id="IPR020013">
    <property type="entry name" value="Flagellar_FlgE/F/G"/>
</dbReference>
<keyword evidence="9" id="KW-1185">Reference proteome</keyword>
<evidence type="ECO:0000259" key="5">
    <source>
        <dbReference type="Pfam" id="PF00460"/>
    </source>
</evidence>
<dbReference type="AlphaFoldDB" id="A0A1H2DSD6"/>
<evidence type="ECO:0000259" key="6">
    <source>
        <dbReference type="Pfam" id="PF06429"/>
    </source>
</evidence>
<dbReference type="Pfam" id="PF06429">
    <property type="entry name" value="Flg_bbr_C"/>
    <property type="match status" value="1"/>
</dbReference>
<dbReference type="RefSeq" id="WP_092230246.1">
    <property type="nucleotide sequence ID" value="NZ_FNLL01000002.1"/>
</dbReference>
<dbReference type="GO" id="GO:0071978">
    <property type="term" value="P:bacterial-type flagellum-dependent swarming motility"/>
    <property type="evidence" value="ECO:0007669"/>
    <property type="project" value="TreeGrafter"/>
</dbReference>
<comment type="subcellular location">
    <subcellularLocation>
        <location evidence="1 4">Bacterial flagellum basal body</location>
    </subcellularLocation>
</comment>
<keyword evidence="8" id="KW-0282">Flagellum</keyword>
<comment type="similarity">
    <text evidence="2 4">Belongs to the flagella basal body rod proteins family.</text>
</comment>
<feature type="domain" description="Flagellar basal body rod protein N-terminal" evidence="5">
    <location>
        <begin position="14"/>
        <end position="35"/>
    </location>
</feature>
<dbReference type="Proteomes" id="UP000199608">
    <property type="component" value="Unassembled WGS sequence"/>
</dbReference>
<dbReference type="GO" id="GO:0009425">
    <property type="term" value="C:bacterial-type flagellum basal body"/>
    <property type="evidence" value="ECO:0007669"/>
    <property type="project" value="UniProtKB-SubCell"/>
</dbReference>
<keyword evidence="3 4" id="KW-0975">Bacterial flagellum</keyword>
<evidence type="ECO:0000313" key="9">
    <source>
        <dbReference type="Proteomes" id="UP000199608"/>
    </source>
</evidence>
<dbReference type="Pfam" id="PF00460">
    <property type="entry name" value="Flg_bb_rod"/>
    <property type="match status" value="1"/>
</dbReference>
<evidence type="ECO:0000259" key="7">
    <source>
        <dbReference type="Pfam" id="PF22692"/>
    </source>
</evidence>
<name>A0A1H2DSD6_9BACT</name>
<dbReference type="EMBL" id="FNLL01000002">
    <property type="protein sequence ID" value="SDT85773.1"/>
    <property type="molecule type" value="Genomic_DNA"/>
</dbReference>
<evidence type="ECO:0000256" key="3">
    <source>
        <dbReference type="ARBA" id="ARBA00023143"/>
    </source>
</evidence>
<evidence type="ECO:0000256" key="2">
    <source>
        <dbReference type="ARBA" id="ARBA00009677"/>
    </source>
</evidence>
<feature type="domain" description="Flagellar basal-body/hook protein C-terminal" evidence="6">
    <location>
        <begin position="182"/>
        <end position="224"/>
    </location>
</feature>
<organism evidence="8 9">
    <name type="scientific">Desulfobacula phenolica</name>
    <dbReference type="NCBI Taxonomy" id="90732"/>
    <lineage>
        <taxon>Bacteria</taxon>
        <taxon>Pseudomonadati</taxon>
        <taxon>Thermodesulfobacteriota</taxon>
        <taxon>Desulfobacteria</taxon>
        <taxon>Desulfobacterales</taxon>
        <taxon>Desulfobacteraceae</taxon>
        <taxon>Desulfobacula</taxon>
    </lineage>
</organism>
<feature type="domain" description="Flagellar hook protein FlgE/F/G-like D1" evidence="7">
    <location>
        <begin position="68"/>
        <end position="133"/>
    </location>
</feature>
<proteinExistence type="inferred from homology"/>
<evidence type="ECO:0000313" key="8">
    <source>
        <dbReference type="EMBL" id="SDT85773.1"/>
    </source>
</evidence>
<dbReference type="Pfam" id="PF22692">
    <property type="entry name" value="LlgE_F_G_D1"/>
    <property type="match status" value="1"/>
</dbReference>
<gene>
    <name evidence="8" type="ORF">SAMN04487931_10287</name>
</gene>
<evidence type="ECO:0000256" key="4">
    <source>
        <dbReference type="RuleBase" id="RU362116"/>
    </source>
</evidence>
<accession>A0A1H2DSD6</accession>
<evidence type="ECO:0000256" key="1">
    <source>
        <dbReference type="ARBA" id="ARBA00004117"/>
    </source>
</evidence>
<dbReference type="InterPro" id="IPR053967">
    <property type="entry name" value="LlgE_F_G-like_D1"/>
</dbReference>
<keyword evidence="8" id="KW-0966">Cell projection</keyword>
<dbReference type="InterPro" id="IPR001444">
    <property type="entry name" value="Flag_bb_rod_N"/>
</dbReference>
<dbReference type="NCBIfam" id="TIGR03506">
    <property type="entry name" value="FlgEFG_subfam"/>
    <property type="match status" value="1"/>
</dbReference>
<protein>
    <submittedName>
        <fullName evidence="8">Flagellar basal-body rod protein FlgG</fullName>
    </submittedName>
</protein>
<keyword evidence="8" id="KW-0969">Cilium</keyword>
<dbReference type="SUPFAM" id="SSF117143">
    <property type="entry name" value="Flagellar hook protein flgE"/>
    <property type="match status" value="1"/>
</dbReference>
<dbReference type="PANTHER" id="PTHR30435">
    <property type="entry name" value="FLAGELLAR PROTEIN"/>
    <property type="match status" value="1"/>
</dbReference>
<dbReference type="InterPro" id="IPR010930">
    <property type="entry name" value="Flg_bb/hook_C_dom"/>
</dbReference>
<dbReference type="PANTHER" id="PTHR30435:SF19">
    <property type="entry name" value="FLAGELLAR BASAL-BODY ROD PROTEIN FLGG"/>
    <property type="match status" value="1"/>
</dbReference>